<reference evidence="1 2" key="1">
    <citation type="submission" date="2021-07" db="EMBL/GenBank/DDBJ databases">
        <authorList>
            <person name="Palmer J.M."/>
        </authorList>
    </citation>
    <scope>NUCLEOTIDE SEQUENCE [LARGE SCALE GENOMIC DNA]</scope>
    <source>
        <strain evidence="1 2">AT_MEX2019</strain>
        <tissue evidence="1">Muscle</tissue>
    </source>
</reference>
<evidence type="ECO:0000313" key="2">
    <source>
        <dbReference type="Proteomes" id="UP001345963"/>
    </source>
</evidence>
<evidence type="ECO:0000313" key="1">
    <source>
        <dbReference type="EMBL" id="MED6239490.1"/>
    </source>
</evidence>
<keyword evidence="2" id="KW-1185">Reference proteome</keyword>
<dbReference type="EMBL" id="JAHUTI010021485">
    <property type="protein sequence ID" value="MED6239490.1"/>
    <property type="molecule type" value="Genomic_DNA"/>
</dbReference>
<sequence length="197" mass="22073">MKFLSLQSDGGAGVYWTVGGRWATRKEPLHDHRKHATFIQKQGQPDVHGTITANLALHEFFTTTRIAYWSVFALVIVSRNRDSSQDIQHFRLSPQCTSCLLCSFSEGQTPPSAGRLLKAYCESITTPHSRPTSINPDPCLFHPDLVCFVIPGCSGEKLITDVDKTWDEQKQWGRLGFGGLTEHFIAIRIILCLALIF</sequence>
<name>A0ABU7APZ0_9TELE</name>
<accession>A0ABU7APZ0</accession>
<proteinExistence type="predicted"/>
<gene>
    <name evidence="1" type="ORF">ATANTOWER_007094</name>
</gene>
<dbReference type="Proteomes" id="UP001345963">
    <property type="component" value="Unassembled WGS sequence"/>
</dbReference>
<protein>
    <submittedName>
        <fullName evidence="1">Uncharacterized protein</fullName>
    </submittedName>
</protein>
<comment type="caution">
    <text evidence="1">The sequence shown here is derived from an EMBL/GenBank/DDBJ whole genome shotgun (WGS) entry which is preliminary data.</text>
</comment>
<organism evidence="1 2">
    <name type="scientific">Ataeniobius toweri</name>
    <dbReference type="NCBI Taxonomy" id="208326"/>
    <lineage>
        <taxon>Eukaryota</taxon>
        <taxon>Metazoa</taxon>
        <taxon>Chordata</taxon>
        <taxon>Craniata</taxon>
        <taxon>Vertebrata</taxon>
        <taxon>Euteleostomi</taxon>
        <taxon>Actinopterygii</taxon>
        <taxon>Neopterygii</taxon>
        <taxon>Teleostei</taxon>
        <taxon>Neoteleostei</taxon>
        <taxon>Acanthomorphata</taxon>
        <taxon>Ovalentaria</taxon>
        <taxon>Atherinomorphae</taxon>
        <taxon>Cyprinodontiformes</taxon>
        <taxon>Goodeidae</taxon>
        <taxon>Ataeniobius</taxon>
    </lineage>
</organism>